<gene>
    <name evidence="1" type="ORF">FZ934_24080</name>
</gene>
<dbReference type="RefSeq" id="WP_153273328.1">
    <property type="nucleotide sequence ID" value="NZ_CP043499.1"/>
</dbReference>
<reference evidence="1 2" key="1">
    <citation type="submission" date="2019-08" db="EMBL/GenBank/DDBJ databases">
        <title>Prosopis cineraria nodule microbiome.</title>
        <authorList>
            <person name="Ali R."/>
            <person name="Chaluvadi S.R."/>
            <person name="Wang X."/>
        </authorList>
    </citation>
    <scope>NUCLEOTIDE SEQUENCE [LARGE SCALE GENOMIC DNA]</scope>
    <source>
        <strain evidence="1 2">BG7</strain>
        <plasmid evidence="1 2">unnamed</plasmid>
    </source>
</reference>
<sequence length="202" mass="22005">MPGEIAIPPGVGFRVHFQNSFPREPEIKRRSVPSDASISGNKMLTQLILSPEEQGVLPTLGGLSIARKTDPSESRLAKWTGSGPGPVALGGGQWINGVALCPEFQIPYPSRVASLTWKWDTSRLGEWQRFAELRLMILDLEAKSCWTLDVTSTPASTTIVPENSGLSANCAIALQLKAGERIGKLYSPPFVKSVEVAVRYRF</sequence>
<proteinExistence type="predicted"/>
<organism evidence="1 2">
    <name type="scientific">Rhizobium grahamii</name>
    <dbReference type="NCBI Taxonomy" id="1120045"/>
    <lineage>
        <taxon>Bacteria</taxon>
        <taxon>Pseudomonadati</taxon>
        <taxon>Pseudomonadota</taxon>
        <taxon>Alphaproteobacteria</taxon>
        <taxon>Hyphomicrobiales</taxon>
        <taxon>Rhizobiaceae</taxon>
        <taxon>Rhizobium/Agrobacterium group</taxon>
        <taxon>Rhizobium</taxon>
    </lineage>
</organism>
<protein>
    <submittedName>
        <fullName evidence="1">Uncharacterized protein</fullName>
    </submittedName>
</protein>
<name>A0A5Q0CDA7_9HYPH</name>
<evidence type="ECO:0000313" key="2">
    <source>
        <dbReference type="Proteomes" id="UP000326881"/>
    </source>
</evidence>
<evidence type="ECO:0000313" key="1">
    <source>
        <dbReference type="EMBL" id="QFY63362.1"/>
    </source>
</evidence>
<dbReference type="EMBL" id="CP043499">
    <property type="protein sequence ID" value="QFY63362.1"/>
    <property type="molecule type" value="Genomic_DNA"/>
</dbReference>
<dbReference type="Proteomes" id="UP000326881">
    <property type="component" value="Plasmid unnamed"/>
</dbReference>
<accession>A0A5Q0CDA7</accession>
<dbReference type="AlphaFoldDB" id="A0A5Q0CDA7"/>
<keyword evidence="2" id="KW-1185">Reference proteome</keyword>
<dbReference type="KEGG" id="rgr:FZ934_24080"/>
<dbReference type="OrthoDB" id="8399847at2"/>
<geneLocation type="plasmid" evidence="1 2">
    <name>unnamed</name>
</geneLocation>
<keyword evidence="1" id="KW-0614">Plasmid</keyword>